<organism evidence="1 2">
    <name type="scientific">Brassica carinata</name>
    <name type="common">Ethiopian mustard</name>
    <name type="synonym">Abyssinian cabbage</name>
    <dbReference type="NCBI Taxonomy" id="52824"/>
    <lineage>
        <taxon>Eukaryota</taxon>
        <taxon>Viridiplantae</taxon>
        <taxon>Streptophyta</taxon>
        <taxon>Embryophyta</taxon>
        <taxon>Tracheophyta</taxon>
        <taxon>Spermatophyta</taxon>
        <taxon>Magnoliopsida</taxon>
        <taxon>eudicotyledons</taxon>
        <taxon>Gunneridae</taxon>
        <taxon>Pentapetalae</taxon>
        <taxon>rosids</taxon>
        <taxon>malvids</taxon>
        <taxon>Brassicales</taxon>
        <taxon>Brassicaceae</taxon>
        <taxon>Brassiceae</taxon>
        <taxon>Brassica</taxon>
    </lineage>
</organism>
<evidence type="ECO:0000313" key="2">
    <source>
        <dbReference type="Proteomes" id="UP000886595"/>
    </source>
</evidence>
<name>A0A8X7W2S2_BRACI</name>
<dbReference type="OrthoDB" id="1906229at2759"/>
<sequence length="80" mass="8981">MVNLCITPTNLLLQRWDQSRLGSDSEYQSLDFIIHPCNLKPPSGSLKKSIVSLLHIAQLWGSDPTYHSLVDPIVPELPRS</sequence>
<evidence type="ECO:0000313" key="1">
    <source>
        <dbReference type="EMBL" id="KAG2321440.1"/>
    </source>
</evidence>
<dbReference type="SUPFAM" id="SSF109920">
    <property type="entry name" value="Hypothetical protein At3g22680"/>
    <property type="match status" value="1"/>
</dbReference>
<dbReference type="GO" id="GO:0000419">
    <property type="term" value="C:RNA polymerase V complex"/>
    <property type="evidence" value="ECO:0007669"/>
    <property type="project" value="TreeGrafter"/>
</dbReference>
<dbReference type="Proteomes" id="UP000886595">
    <property type="component" value="Unassembled WGS sequence"/>
</dbReference>
<dbReference type="Gene3D" id="1.20.120.690">
    <property type="entry name" value="RDM1 protein domain"/>
    <property type="match status" value="1"/>
</dbReference>
<comment type="caution">
    <text evidence="1">The sequence shown here is derived from an EMBL/GenBank/DDBJ whole genome shotgun (WGS) entry which is preliminary data.</text>
</comment>
<reference evidence="1 2" key="1">
    <citation type="submission" date="2020-02" db="EMBL/GenBank/DDBJ databases">
        <authorList>
            <person name="Ma Q."/>
            <person name="Huang Y."/>
            <person name="Song X."/>
            <person name="Pei D."/>
        </authorList>
    </citation>
    <scope>NUCLEOTIDE SEQUENCE [LARGE SCALE GENOMIC DNA]</scope>
    <source>
        <strain evidence="1">Sxm20200214</strain>
        <tissue evidence="1">Leaf</tissue>
    </source>
</reference>
<dbReference type="InterPro" id="IPR015270">
    <property type="entry name" value="RDM1_plant"/>
</dbReference>
<dbReference type="EMBL" id="JAAMPC010000003">
    <property type="protein sequence ID" value="KAG2321440.1"/>
    <property type="molecule type" value="Genomic_DNA"/>
</dbReference>
<dbReference type="GO" id="GO:0080188">
    <property type="term" value="P:gene silencing by siRNA-directed DNA methylation"/>
    <property type="evidence" value="ECO:0007669"/>
    <property type="project" value="InterPro"/>
</dbReference>
<dbReference type="Pfam" id="PF09187">
    <property type="entry name" value="RdDM_RDM1"/>
    <property type="match status" value="1"/>
</dbReference>
<dbReference type="PANTHER" id="PTHR36366:SF1">
    <property type="entry name" value="PROTEIN RDM1"/>
    <property type="match status" value="1"/>
</dbReference>
<keyword evidence="2" id="KW-1185">Reference proteome</keyword>
<protein>
    <submittedName>
        <fullName evidence="1">Uncharacterized protein</fullName>
    </submittedName>
</protein>
<proteinExistence type="predicted"/>
<gene>
    <name evidence="1" type="ORF">Bca52824_014653</name>
</gene>
<dbReference type="AlphaFoldDB" id="A0A8X7W2S2"/>
<accession>A0A8X7W2S2</accession>
<dbReference type="PANTHER" id="PTHR36366">
    <property type="entry name" value="PROTEIN RDM1"/>
    <property type="match status" value="1"/>
</dbReference>
<dbReference type="InterPro" id="IPR036319">
    <property type="entry name" value="RDM1_sf"/>
</dbReference>